<accession>A0A376D8Q0</accession>
<evidence type="ECO:0000313" key="2">
    <source>
        <dbReference type="EMBL" id="STC84931.1"/>
    </source>
</evidence>
<dbReference type="PANTHER" id="PTHR30441">
    <property type="entry name" value="DUF748 DOMAIN-CONTAINING PROTEIN"/>
    <property type="match status" value="1"/>
</dbReference>
<dbReference type="Proteomes" id="UP000254647">
    <property type="component" value="Unassembled WGS sequence"/>
</dbReference>
<dbReference type="AlphaFoldDB" id="A0A376D8Q0"/>
<dbReference type="InterPro" id="IPR052894">
    <property type="entry name" value="AsmA-related"/>
</dbReference>
<dbReference type="PANTHER" id="PTHR30441:SF4">
    <property type="entry name" value="PROTEIN ASMA"/>
    <property type="match status" value="1"/>
</dbReference>
<dbReference type="EMBL" id="UFXW01000004">
    <property type="protein sequence ID" value="STC84931.1"/>
    <property type="molecule type" value="Genomic_DNA"/>
</dbReference>
<organism evidence="2 3">
    <name type="scientific">Escherichia coli</name>
    <dbReference type="NCBI Taxonomy" id="562"/>
    <lineage>
        <taxon>Bacteria</taxon>
        <taxon>Pseudomonadati</taxon>
        <taxon>Pseudomonadota</taxon>
        <taxon>Gammaproteobacteria</taxon>
        <taxon>Enterobacterales</taxon>
        <taxon>Enterobacteriaceae</taxon>
        <taxon>Escherichia</taxon>
    </lineage>
</organism>
<sequence>MRRFLTTLMILLVVLVAGLSALVLLVNPNDFRDYMVKQVAARSGYQLQLDGPLRWHVWPQLSILSGRMSLTAQGASQPLVRADNMRLDVALLPLLSHQLSVKQVMLKGAVIQLTPQTEAVRSEDAPVAPRDNTLPDLSDDRGWSFDISSLKVADSVLVFQHEDDEQVTIRNIRLQMEQDPQHRGSFEFSGRVNRDQRDLTISLNGTVDASDYPHDLTAAIEQINWQLQGADLPKQGIQGQGSFQAPVAGVT</sequence>
<dbReference type="InterPro" id="IPR007844">
    <property type="entry name" value="AsmA"/>
</dbReference>
<dbReference type="GO" id="GO:0005886">
    <property type="term" value="C:plasma membrane"/>
    <property type="evidence" value="ECO:0007669"/>
    <property type="project" value="TreeGrafter"/>
</dbReference>
<evidence type="ECO:0000259" key="1">
    <source>
        <dbReference type="Pfam" id="PF05170"/>
    </source>
</evidence>
<gene>
    <name evidence="2" type="primary">asmA_1</name>
    <name evidence="2" type="ORF">NCTC10767_03438</name>
</gene>
<feature type="domain" description="AsmA" evidence="1">
    <location>
        <begin position="4"/>
        <end position="212"/>
    </location>
</feature>
<dbReference type="Pfam" id="PF05170">
    <property type="entry name" value="AsmA"/>
    <property type="match status" value="1"/>
</dbReference>
<dbReference type="NCBIfam" id="NF008091">
    <property type="entry name" value="PRK10833.1"/>
    <property type="match status" value="1"/>
</dbReference>
<evidence type="ECO:0000313" key="3">
    <source>
        <dbReference type="Proteomes" id="UP000254647"/>
    </source>
</evidence>
<name>A0A376D8Q0_ECOLX</name>
<protein>
    <submittedName>
        <fullName evidence="2">Putative outer membrane assembly protein</fullName>
    </submittedName>
</protein>
<proteinExistence type="predicted"/>
<reference evidence="2 3" key="1">
    <citation type="submission" date="2018-06" db="EMBL/GenBank/DDBJ databases">
        <authorList>
            <consortium name="Pathogen Informatics"/>
            <person name="Doyle S."/>
        </authorList>
    </citation>
    <scope>NUCLEOTIDE SEQUENCE [LARGE SCALE GENOMIC DNA]</scope>
    <source>
        <strain evidence="2 3">NCTC10767</strain>
    </source>
</reference>
<dbReference type="GO" id="GO:0090313">
    <property type="term" value="P:regulation of protein targeting to membrane"/>
    <property type="evidence" value="ECO:0007669"/>
    <property type="project" value="TreeGrafter"/>
</dbReference>